<comment type="caution">
    <text evidence="1">The sequence shown here is derived from an EMBL/GenBank/DDBJ whole genome shotgun (WGS) entry which is preliminary data.</text>
</comment>
<evidence type="ECO:0000313" key="1">
    <source>
        <dbReference type="EMBL" id="TXS90321.1"/>
    </source>
</evidence>
<accession>A0A5C8ZSP2</accession>
<dbReference type="AlphaFoldDB" id="A0A5C8ZSP2"/>
<dbReference type="Pfam" id="PF13384">
    <property type="entry name" value="HTH_23"/>
    <property type="match status" value="1"/>
</dbReference>
<keyword evidence="2" id="KW-1185">Reference proteome</keyword>
<name>A0A5C8ZSP2_9GAMM</name>
<reference evidence="1 2" key="1">
    <citation type="submission" date="2019-08" db="EMBL/GenBank/DDBJ databases">
        <title>Parahaliea maris sp. nov., isolated from the surface seawater.</title>
        <authorList>
            <person name="Liu Y."/>
        </authorList>
    </citation>
    <scope>NUCLEOTIDE SEQUENCE [LARGE SCALE GENOMIC DNA]</scope>
    <source>
        <strain evidence="1 2">HSLHS9</strain>
    </source>
</reference>
<sequence>MTVHTMSDKELQRLDTIERVRDKELTRSQAAEILGLSVRQVQRLCPR</sequence>
<organism evidence="1 2">
    <name type="scientific">Parahaliea maris</name>
    <dbReference type="NCBI Taxonomy" id="2716870"/>
    <lineage>
        <taxon>Bacteria</taxon>
        <taxon>Pseudomonadati</taxon>
        <taxon>Pseudomonadota</taxon>
        <taxon>Gammaproteobacteria</taxon>
        <taxon>Cellvibrionales</taxon>
        <taxon>Halieaceae</taxon>
        <taxon>Parahaliea</taxon>
    </lineage>
</organism>
<gene>
    <name evidence="1" type="ORF">FV139_18875</name>
</gene>
<proteinExistence type="predicted"/>
<dbReference type="Proteomes" id="UP000321039">
    <property type="component" value="Unassembled WGS sequence"/>
</dbReference>
<protein>
    <submittedName>
        <fullName evidence="1">Helix-turn-helix domain-containing protein</fullName>
    </submittedName>
</protein>
<evidence type="ECO:0000313" key="2">
    <source>
        <dbReference type="Proteomes" id="UP000321039"/>
    </source>
</evidence>
<dbReference type="RefSeq" id="WP_148070039.1">
    <property type="nucleotide sequence ID" value="NZ_VRZA01000008.1"/>
</dbReference>
<dbReference type="EMBL" id="VRZA01000008">
    <property type="protein sequence ID" value="TXS90321.1"/>
    <property type="molecule type" value="Genomic_DNA"/>
</dbReference>